<feature type="region of interest" description="Disordered" evidence="1">
    <location>
        <begin position="1"/>
        <end position="44"/>
    </location>
</feature>
<evidence type="ECO:0000256" key="1">
    <source>
        <dbReference type="SAM" id="MobiDB-lite"/>
    </source>
</evidence>
<proteinExistence type="predicted"/>
<gene>
    <name evidence="2" type="ORF">PCOR1329_LOCUS48160</name>
</gene>
<keyword evidence="3" id="KW-1185">Reference proteome</keyword>
<feature type="compositionally biased region" description="Low complexity" evidence="1">
    <location>
        <begin position="59"/>
        <end position="71"/>
    </location>
</feature>
<dbReference type="EMBL" id="CAUYUJ010015812">
    <property type="protein sequence ID" value="CAK0858360.1"/>
    <property type="molecule type" value="Genomic_DNA"/>
</dbReference>
<sequence>MAVRWRGPSTPARRRPTPLVEGRGAGGLGERARPRSAPRSFRRPICLGRIASRASFLQSPVASSAPASPASGSGGRPTCTTPEWVQDVYLAAVSEPSSPSRRFAYCHGRRSVRASEPGGLAACGGSPTAASKPPRSPAGWSAGSQENRQLLLLSGESTTVPDLVPSWSSPTVQSARRPAGRLEARAPTAWDKWLDHKVWVVSTFALLDADDDGALVAADLQGAAFCSKMSELMGRSLDADACAGMARALVQGAPVEGRVAREDFGRFAWRQRPDLSAAEKAAAEARAAGRRWDAAAEAAAEAAAAG</sequence>
<evidence type="ECO:0000313" key="2">
    <source>
        <dbReference type="EMBL" id="CAK0858360.1"/>
    </source>
</evidence>
<accession>A0ABN9UFM7</accession>
<protein>
    <submittedName>
        <fullName evidence="2">Uncharacterized protein</fullName>
    </submittedName>
</protein>
<name>A0ABN9UFM7_9DINO</name>
<dbReference type="Proteomes" id="UP001189429">
    <property type="component" value="Unassembled WGS sequence"/>
</dbReference>
<feature type="non-terminal residue" evidence="2">
    <location>
        <position position="306"/>
    </location>
</feature>
<organism evidence="2 3">
    <name type="scientific">Prorocentrum cordatum</name>
    <dbReference type="NCBI Taxonomy" id="2364126"/>
    <lineage>
        <taxon>Eukaryota</taxon>
        <taxon>Sar</taxon>
        <taxon>Alveolata</taxon>
        <taxon>Dinophyceae</taxon>
        <taxon>Prorocentrales</taxon>
        <taxon>Prorocentraceae</taxon>
        <taxon>Prorocentrum</taxon>
    </lineage>
</organism>
<feature type="region of interest" description="Disordered" evidence="1">
    <location>
        <begin position="58"/>
        <end position="79"/>
    </location>
</feature>
<reference evidence="2" key="1">
    <citation type="submission" date="2023-10" db="EMBL/GenBank/DDBJ databases">
        <authorList>
            <person name="Chen Y."/>
            <person name="Shah S."/>
            <person name="Dougan E. K."/>
            <person name="Thang M."/>
            <person name="Chan C."/>
        </authorList>
    </citation>
    <scope>NUCLEOTIDE SEQUENCE [LARGE SCALE GENOMIC DNA]</scope>
</reference>
<feature type="region of interest" description="Disordered" evidence="1">
    <location>
        <begin position="114"/>
        <end position="144"/>
    </location>
</feature>
<comment type="caution">
    <text evidence="2">The sequence shown here is derived from an EMBL/GenBank/DDBJ whole genome shotgun (WGS) entry which is preliminary data.</text>
</comment>
<evidence type="ECO:0000313" key="3">
    <source>
        <dbReference type="Proteomes" id="UP001189429"/>
    </source>
</evidence>